<dbReference type="PANTHER" id="PTHR30337:SF7">
    <property type="entry name" value="PHOSPHOESTERASE"/>
    <property type="match status" value="1"/>
</dbReference>
<dbReference type="InterPro" id="IPR041796">
    <property type="entry name" value="Mre11_N"/>
</dbReference>
<dbReference type="InterPro" id="IPR004843">
    <property type="entry name" value="Calcineurin-like_PHP"/>
</dbReference>
<organism evidence="3 4">
    <name type="scientific">Lactobacillus kalixensis DSM 16043</name>
    <dbReference type="NCBI Taxonomy" id="1423763"/>
    <lineage>
        <taxon>Bacteria</taxon>
        <taxon>Bacillati</taxon>
        <taxon>Bacillota</taxon>
        <taxon>Bacilli</taxon>
        <taxon>Lactobacillales</taxon>
        <taxon>Lactobacillaceae</taxon>
        <taxon>Lactobacillus</taxon>
    </lineage>
</organism>
<gene>
    <name evidence="3" type="ORF">FC46_GL001367</name>
</gene>
<dbReference type="RefSeq" id="WP_057797474.1">
    <property type="nucleotide sequence ID" value="NZ_AZFM01000004.1"/>
</dbReference>
<dbReference type="AlphaFoldDB" id="A0A0R1UCD8"/>
<protein>
    <submittedName>
        <fullName evidence="3">Phosphoesterase</fullName>
    </submittedName>
</protein>
<evidence type="ECO:0000259" key="2">
    <source>
        <dbReference type="Pfam" id="PF00149"/>
    </source>
</evidence>
<evidence type="ECO:0000313" key="4">
    <source>
        <dbReference type="Proteomes" id="UP000051036"/>
    </source>
</evidence>
<dbReference type="GO" id="GO:0016787">
    <property type="term" value="F:hydrolase activity"/>
    <property type="evidence" value="ECO:0007669"/>
    <property type="project" value="UniProtKB-KW"/>
</dbReference>
<dbReference type="PIRSF" id="PIRSF033091">
    <property type="entry name" value="Pesterase_YhaO"/>
    <property type="match status" value="1"/>
</dbReference>
<evidence type="ECO:0000313" key="3">
    <source>
        <dbReference type="EMBL" id="KRL91071.1"/>
    </source>
</evidence>
<reference evidence="3 4" key="1">
    <citation type="journal article" date="2015" name="Genome Announc.">
        <title>Expanding the biotechnology potential of lactobacilli through comparative genomics of 213 strains and associated genera.</title>
        <authorList>
            <person name="Sun Z."/>
            <person name="Harris H.M."/>
            <person name="McCann A."/>
            <person name="Guo C."/>
            <person name="Argimon S."/>
            <person name="Zhang W."/>
            <person name="Yang X."/>
            <person name="Jeffery I.B."/>
            <person name="Cooney J.C."/>
            <person name="Kagawa T.F."/>
            <person name="Liu W."/>
            <person name="Song Y."/>
            <person name="Salvetti E."/>
            <person name="Wrobel A."/>
            <person name="Rasinkangas P."/>
            <person name="Parkhill J."/>
            <person name="Rea M.C."/>
            <person name="O'Sullivan O."/>
            <person name="Ritari J."/>
            <person name="Douillard F.P."/>
            <person name="Paul Ross R."/>
            <person name="Yang R."/>
            <person name="Briner A.E."/>
            <person name="Felis G.E."/>
            <person name="de Vos W.M."/>
            <person name="Barrangou R."/>
            <person name="Klaenhammer T.R."/>
            <person name="Caufield P.W."/>
            <person name="Cui Y."/>
            <person name="Zhang H."/>
            <person name="O'Toole P.W."/>
        </authorList>
    </citation>
    <scope>NUCLEOTIDE SEQUENCE [LARGE SCALE GENOMIC DNA]</scope>
    <source>
        <strain evidence="3 4">DSM 16043</strain>
    </source>
</reference>
<dbReference type="PANTHER" id="PTHR30337">
    <property type="entry name" value="COMPONENT OF ATP-DEPENDENT DSDNA EXONUCLEASE"/>
    <property type="match status" value="1"/>
</dbReference>
<keyword evidence="1" id="KW-0378">Hydrolase</keyword>
<dbReference type="InterPro" id="IPR014576">
    <property type="entry name" value="Pesterase_YhaO"/>
</dbReference>
<sequence>MKFIHLADAHLDSPFRGLSFLPSKAFKDIYQASDKSFKRIVDLALKEQVDLVLIAGDTFDSNHPSPRSQLFFAEQIKRLNDAEIQVVMIFGNHDHMRQEDLLVTPSPFFKLLGNGEQVETVTLKAKSGFNYDVTGFSYLNNHILEDKLPEFPAKSANYAFGIMHAQEKTAEKSQNVYAPFDLQELKDLNYDYFALGHIHLRQNLSMNPLINYPGNIQGRHINELGAKGCLLGEIDENTKQTQTEFYETSPIIWQANEITFTKIVDKSELRKKLTDLGSIEQTTYFSLRLKGSQYLTDEEIELVSDSDFWQSLSADLPFNSQVVDVRFESSAELELNNSDRQAFDQAAQEIFTEDEFKKAIQDWAKKDALAVELAENKNFMDEVKNLTRFKLAKKLKGLTDETETD</sequence>
<dbReference type="Proteomes" id="UP000051036">
    <property type="component" value="Unassembled WGS sequence"/>
</dbReference>
<accession>A0A0R1UCD8</accession>
<dbReference type="CDD" id="cd00840">
    <property type="entry name" value="MPP_Mre11_N"/>
    <property type="match status" value="1"/>
</dbReference>
<dbReference type="STRING" id="1423763.FC46_GL001367"/>
<dbReference type="Pfam" id="PF00149">
    <property type="entry name" value="Metallophos"/>
    <property type="match status" value="1"/>
</dbReference>
<feature type="domain" description="Calcineurin-like phosphoesterase" evidence="2">
    <location>
        <begin position="1"/>
        <end position="199"/>
    </location>
</feature>
<dbReference type="InterPro" id="IPR050535">
    <property type="entry name" value="DNA_Repair-Maintenance_Comp"/>
</dbReference>
<dbReference type="InterPro" id="IPR029052">
    <property type="entry name" value="Metallo-depent_PP-like"/>
</dbReference>
<dbReference type="EMBL" id="AZFM01000004">
    <property type="protein sequence ID" value="KRL91071.1"/>
    <property type="molecule type" value="Genomic_DNA"/>
</dbReference>
<dbReference type="OrthoDB" id="9773856at2"/>
<evidence type="ECO:0000256" key="1">
    <source>
        <dbReference type="ARBA" id="ARBA00022801"/>
    </source>
</evidence>
<comment type="caution">
    <text evidence="3">The sequence shown here is derived from an EMBL/GenBank/DDBJ whole genome shotgun (WGS) entry which is preliminary data.</text>
</comment>
<dbReference type="PATRIC" id="fig|1423763.3.peg.1383"/>
<keyword evidence="4" id="KW-1185">Reference proteome</keyword>
<dbReference type="SUPFAM" id="SSF56300">
    <property type="entry name" value="Metallo-dependent phosphatases"/>
    <property type="match status" value="1"/>
</dbReference>
<name>A0A0R1UCD8_9LACO</name>
<dbReference type="Gene3D" id="3.60.21.10">
    <property type="match status" value="1"/>
</dbReference>
<proteinExistence type="predicted"/>